<protein>
    <submittedName>
        <fullName evidence="2">Dispersed gene family protein 1 (DGF-1)</fullName>
    </submittedName>
</protein>
<gene>
    <name evidence="2" type="ORF">TraAM80_02037</name>
</gene>
<organism evidence="2 3">
    <name type="scientific">Trypanosoma rangeli</name>
    <dbReference type="NCBI Taxonomy" id="5698"/>
    <lineage>
        <taxon>Eukaryota</taxon>
        <taxon>Discoba</taxon>
        <taxon>Euglenozoa</taxon>
        <taxon>Kinetoplastea</taxon>
        <taxon>Metakinetoplastina</taxon>
        <taxon>Trypanosomatida</taxon>
        <taxon>Trypanosomatidae</taxon>
        <taxon>Trypanosoma</taxon>
        <taxon>Herpetosoma</taxon>
    </lineage>
</organism>
<dbReference type="RefSeq" id="XP_029241113.1">
    <property type="nucleotide sequence ID" value="XM_029379057.1"/>
</dbReference>
<evidence type="ECO:0000313" key="2">
    <source>
        <dbReference type="EMBL" id="RNF09682.1"/>
    </source>
</evidence>
<dbReference type="VEuPathDB" id="TriTrypDB:TRSC58_07118"/>
<dbReference type="OrthoDB" id="10373733at2759"/>
<dbReference type="GeneID" id="40325970"/>
<feature type="region of interest" description="Disordered" evidence="1">
    <location>
        <begin position="69"/>
        <end position="88"/>
    </location>
</feature>
<sequence length="117" mass="13102">MASGNCFLCQYYSSKVLDHSVMRMVGNSGPLTYSILAYESWVVRQSSWLDWRDNDVRGGKMFNPSGFCERRQRQRSDADGLQDGLHGDVAVPAEGRRSRLQVRCWVPDGRGKGVDGG</sequence>
<dbReference type="AlphaFoldDB" id="A0A3S5IS23"/>
<keyword evidence="3" id="KW-1185">Reference proteome</keyword>
<reference evidence="2 3" key="1">
    <citation type="journal article" date="2018" name="BMC Genomics">
        <title>Genomic comparison of Trypanosoma conorhini and Trypanosoma rangeli to Trypanosoma cruzi strains of high and low virulence.</title>
        <authorList>
            <person name="Bradwell K.R."/>
            <person name="Koparde V.N."/>
            <person name="Matveyev A.V."/>
            <person name="Serrano M.G."/>
            <person name="Alves J.M."/>
            <person name="Parikh H."/>
            <person name="Huang B."/>
            <person name="Lee V."/>
            <person name="Espinosa-Alvarez O."/>
            <person name="Ortiz P.A."/>
            <person name="Costa-Martins A.G."/>
            <person name="Teixeira M.M."/>
            <person name="Buck G.A."/>
        </authorList>
    </citation>
    <scope>NUCLEOTIDE SEQUENCE [LARGE SCALE GENOMIC DNA]</scope>
    <source>
        <strain evidence="2 3">AM80</strain>
    </source>
</reference>
<feature type="compositionally biased region" description="Basic and acidic residues" evidence="1">
    <location>
        <begin position="69"/>
        <end position="78"/>
    </location>
</feature>
<evidence type="ECO:0000313" key="3">
    <source>
        <dbReference type="Proteomes" id="UP000283634"/>
    </source>
</evidence>
<dbReference type="Proteomes" id="UP000283634">
    <property type="component" value="Unassembled WGS sequence"/>
</dbReference>
<proteinExistence type="predicted"/>
<comment type="caution">
    <text evidence="2">The sequence shown here is derived from an EMBL/GenBank/DDBJ whole genome shotgun (WGS) entry which is preliminary data.</text>
</comment>
<dbReference type="EMBL" id="MKGL01000044">
    <property type="protein sequence ID" value="RNF09682.1"/>
    <property type="molecule type" value="Genomic_DNA"/>
</dbReference>
<evidence type="ECO:0000256" key="1">
    <source>
        <dbReference type="SAM" id="MobiDB-lite"/>
    </source>
</evidence>
<accession>A0A3S5IS23</accession>
<name>A0A3S5IS23_TRYRA</name>